<dbReference type="eggNOG" id="ENOG5031827">
    <property type="taxonomic scope" value="Bacteria"/>
</dbReference>
<protein>
    <submittedName>
        <fullName evidence="2">Prepilin-type N-terminal cleavage/methylation domain-containing protein</fullName>
    </submittedName>
</protein>
<dbReference type="SUPFAM" id="SSF54523">
    <property type="entry name" value="Pili subunits"/>
    <property type="match status" value="1"/>
</dbReference>
<dbReference type="InterPro" id="IPR012902">
    <property type="entry name" value="N_methyl_site"/>
</dbReference>
<sequence length="179" mass="19413">MPKRCRQKSSSAAGFTLIEMLCAMVILALVGLLSTSLLETFVRGYNVAKNSDATIQKAQNALQRLTLEFTYLNMVGATGTKNSIAYNSALDGGVAVNIFQDGNTIVYKRDGTKYILTDGVAADSLAFRYFKTYDGTALEAVDKDPAIKMIGFQYNMVGSDPSLGFSQTYGTRVTVNKVQ</sequence>
<proteinExistence type="predicted"/>
<dbReference type="AlphaFoldDB" id="I2Q4Q4"/>
<dbReference type="NCBIfam" id="TIGR02532">
    <property type="entry name" value="IV_pilin_GFxxxE"/>
    <property type="match status" value="1"/>
</dbReference>
<keyword evidence="1" id="KW-1133">Transmembrane helix</keyword>
<gene>
    <name evidence="2" type="ORF">DesU5LDRAFT_3126</name>
</gene>
<feature type="transmembrane region" description="Helical" evidence="1">
    <location>
        <begin position="12"/>
        <end position="33"/>
    </location>
</feature>
<accession>I2Q4Q4</accession>
<evidence type="ECO:0000313" key="2">
    <source>
        <dbReference type="EMBL" id="EIG54760.1"/>
    </source>
</evidence>
<dbReference type="EMBL" id="JH600068">
    <property type="protein sequence ID" value="EIG54760.1"/>
    <property type="molecule type" value="Genomic_DNA"/>
</dbReference>
<dbReference type="STRING" id="596152.DesU5LDRAFT_3126"/>
<keyword evidence="1" id="KW-0812">Transmembrane</keyword>
<name>I2Q4Q4_9BACT</name>
<evidence type="ECO:0000256" key="1">
    <source>
        <dbReference type="SAM" id="Phobius"/>
    </source>
</evidence>
<organism evidence="2">
    <name type="scientific">Desulfovibrio sp. U5L</name>
    <dbReference type="NCBI Taxonomy" id="596152"/>
    <lineage>
        <taxon>Bacteria</taxon>
        <taxon>Pseudomonadati</taxon>
        <taxon>Thermodesulfobacteriota</taxon>
        <taxon>Desulfovibrionia</taxon>
        <taxon>Desulfovibrionales</taxon>
        <taxon>Desulfovibrionaceae</taxon>
        <taxon>Desulfovibrio</taxon>
    </lineage>
</organism>
<dbReference type="HOGENOM" id="CLU_1501210_0_0_7"/>
<reference evidence="2" key="1">
    <citation type="submission" date="2011-11" db="EMBL/GenBank/DDBJ databases">
        <title>Improved High-Quality Draft sequence of Desulfovibrio sp. U5L.</title>
        <authorList>
            <consortium name="US DOE Joint Genome Institute"/>
            <person name="Lucas S."/>
            <person name="Han J."/>
            <person name="Lapidus A."/>
            <person name="Cheng J.-F."/>
            <person name="Goodwin L."/>
            <person name="Pitluck S."/>
            <person name="Peters L."/>
            <person name="Ovchinnikova G."/>
            <person name="Held B."/>
            <person name="Detter J.C."/>
            <person name="Han C."/>
            <person name="Tapia R."/>
            <person name="Land M."/>
            <person name="Hauser L."/>
            <person name="Kyrpides N."/>
            <person name="Ivanova N."/>
            <person name="Pagani I."/>
            <person name="Gabster J."/>
            <person name="Walker C."/>
            <person name="Stolyar S."/>
            <person name="Stahl D."/>
            <person name="Arkin A."/>
            <person name="Dehal P."/>
            <person name="Hazen T."/>
            <person name="Woyke T."/>
        </authorList>
    </citation>
    <scope>NUCLEOTIDE SEQUENCE [LARGE SCALE GENOMIC DNA]</scope>
    <source>
        <strain evidence="2">U5L</strain>
    </source>
</reference>
<dbReference type="InterPro" id="IPR045584">
    <property type="entry name" value="Pilin-like"/>
</dbReference>
<keyword evidence="1" id="KW-0472">Membrane</keyword>
<dbReference type="OrthoDB" id="5453991at2"/>
<dbReference type="Pfam" id="PF07963">
    <property type="entry name" value="N_methyl"/>
    <property type="match status" value="1"/>
</dbReference>